<organism evidence="1 2">
    <name type="scientific">Prauserella shujinwangii</name>
    <dbReference type="NCBI Taxonomy" id="1453103"/>
    <lineage>
        <taxon>Bacteria</taxon>
        <taxon>Bacillati</taxon>
        <taxon>Actinomycetota</taxon>
        <taxon>Actinomycetes</taxon>
        <taxon>Pseudonocardiales</taxon>
        <taxon>Pseudonocardiaceae</taxon>
        <taxon>Prauserella</taxon>
    </lineage>
</organism>
<dbReference type="OrthoDB" id="3430612at2"/>
<evidence type="ECO:0000313" key="1">
    <source>
        <dbReference type="EMBL" id="PRX49504.1"/>
    </source>
</evidence>
<evidence type="ECO:0000313" key="2">
    <source>
        <dbReference type="Proteomes" id="UP000238362"/>
    </source>
</evidence>
<proteinExistence type="predicted"/>
<name>A0A2T0LZG2_9PSEU</name>
<dbReference type="Proteomes" id="UP000238362">
    <property type="component" value="Unassembled WGS sequence"/>
</dbReference>
<gene>
    <name evidence="1" type="ORF">B0I33_103541</name>
</gene>
<accession>A0A2T0LZG2</accession>
<keyword evidence="2" id="KW-1185">Reference proteome</keyword>
<comment type="caution">
    <text evidence="1">The sequence shown here is derived from an EMBL/GenBank/DDBJ whole genome shotgun (WGS) entry which is preliminary data.</text>
</comment>
<protein>
    <submittedName>
        <fullName evidence="1">Uncharacterized protein</fullName>
    </submittedName>
</protein>
<reference evidence="1 2" key="1">
    <citation type="submission" date="2018-03" db="EMBL/GenBank/DDBJ databases">
        <title>Genomic Encyclopedia of Type Strains, Phase III (KMG-III): the genomes of soil and plant-associated and newly described type strains.</title>
        <authorList>
            <person name="Whitman W."/>
        </authorList>
    </citation>
    <scope>NUCLEOTIDE SEQUENCE [LARGE SCALE GENOMIC DNA]</scope>
    <source>
        <strain evidence="1 2">CGMCC 4.7125</strain>
    </source>
</reference>
<dbReference type="AlphaFoldDB" id="A0A2T0LZG2"/>
<sequence>MRITGDDVRALLESDLPGSTLVVHEGRPTLLGGDDLGSDRYAGALVVVSRDDLRRQIGDRQLSERDFDELAAGLEAAVSNLGG</sequence>
<dbReference type="EMBL" id="PVNH01000003">
    <property type="protein sequence ID" value="PRX49504.1"/>
    <property type="molecule type" value="Genomic_DNA"/>
</dbReference>
<dbReference type="RefSeq" id="WP_106178150.1">
    <property type="nucleotide sequence ID" value="NZ_PVNH01000003.1"/>
</dbReference>